<dbReference type="InterPro" id="IPR038987">
    <property type="entry name" value="MoeA-like"/>
</dbReference>
<protein>
    <recommendedName>
        <fullName evidence="7">Molybdopterin molybdenumtransferase</fullName>
        <ecNumber evidence="7">2.10.1.1</ecNumber>
    </recommendedName>
</protein>
<dbReference type="EMBL" id="JAUSXK010000001">
    <property type="protein sequence ID" value="MDQ0643427.1"/>
    <property type="molecule type" value="Genomic_DNA"/>
</dbReference>
<dbReference type="Pfam" id="PF03453">
    <property type="entry name" value="MoeA_N"/>
    <property type="match status" value="1"/>
</dbReference>
<dbReference type="Gene3D" id="2.40.340.10">
    <property type="entry name" value="MoeA, C-terminal, domain IV"/>
    <property type="match status" value="1"/>
</dbReference>
<dbReference type="Pfam" id="PF00994">
    <property type="entry name" value="MoCF_biosynth"/>
    <property type="match status" value="1"/>
</dbReference>
<dbReference type="SUPFAM" id="SSF63882">
    <property type="entry name" value="MoeA N-terminal region -like"/>
    <property type="match status" value="1"/>
</dbReference>
<dbReference type="PANTHER" id="PTHR10192:SF5">
    <property type="entry name" value="GEPHYRIN"/>
    <property type="match status" value="1"/>
</dbReference>
<dbReference type="Gene3D" id="3.40.980.10">
    <property type="entry name" value="MoaB/Mog-like domain"/>
    <property type="match status" value="1"/>
</dbReference>
<keyword evidence="4 7" id="KW-0500">Molybdenum</keyword>
<organism evidence="9 10">
    <name type="scientific">Microbacterium murale</name>
    <dbReference type="NCBI Taxonomy" id="1081040"/>
    <lineage>
        <taxon>Bacteria</taxon>
        <taxon>Bacillati</taxon>
        <taxon>Actinomycetota</taxon>
        <taxon>Actinomycetes</taxon>
        <taxon>Micrococcales</taxon>
        <taxon>Microbacteriaceae</taxon>
        <taxon>Microbacterium</taxon>
    </lineage>
</organism>
<dbReference type="SUPFAM" id="SSF53218">
    <property type="entry name" value="Molybdenum cofactor biosynthesis proteins"/>
    <property type="match status" value="1"/>
</dbReference>
<comment type="similarity">
    <text evidence="3 7">Belongs to the MoeA family.</text>
</comment>
<sequence>MTSNPTTPAEHADAVSTLLAPVLERLADEARAELVTLTPGAAAGRVLSVDVLSPITVPPFTNSQMDGYAVRAADLASATADSPVRLRIGETSAAGDAVHAHIAGTAAPVMTGAPIPSGADAVVPIELADPPRFIGIGNDAGGDDQPESPADTTVGFHATVEPGAFVREAGADLAEGSMILPAGTRLGPAQLGSLASAGVTEVRVCARPVVLLLSTGHELRAPGDALQPGQIYDANTASLTAAMEEAGAMVHCAFAPDDAPAVLDAIAQHPDIDVIVTTGGVSAGAFEVVRDALEPAGVRFGKVAMQPGGPQGLGAARVLMGEVERVVPVIAFPGNPVSALLSFEMFLRPVLRAAAGLAPSRRMHRAALAEALSSPQDKHQIRRGRLRADGSVEVGAPGSHLLHDYARATVLVHVPISVAALPAGAEVEVWRIDE</sequence>
<dbReference type="Proteomes" id="UP001239085">
    <property type="component" value="Unassembled WGS sequence"/>
</dbReference>
<dbReference type="Gene3D" id="2.170.190.11">
    <property type="entry name" value="Molybdopterin biosynthesis moea protein, domain 3"/>
    <property type="match status" value="1"/>
</dbReference>
<feature type="domain" description="MoaB/Mog" evidence="8">
    <location>
        <begin position="211"/>
        <end position="353"/>
    </location>
</feature>
<dbReference type="NCBIfam" id="NF045515">
    <property type="entry name" value="Glp_gephyrin"/>
    <property type="match status" value="1"/>
</dbReference>
<accession>A0ABU0P7W1</accession>
<keyword evidence="10" id="KW-1185">Reference proteome</keyword>
<dbReference type="InterPro" id="IPR001453">
    <property type="entry name" value="MoaB/Mog_dom"/>
</dbReference>
<dbReference type="EC" id="2.10.1.1" evidence="7"/>
<dbReference type="InterPro" id="IPR005110">
    <property type="entry name" value="MoeA_linker/N"/>
</dbReference>
<dbReference type="PANTHER" id="PTHR10192">
    <property type="entry name" value="MOLYBDOPTERIN BIOSYNTHESIS PROTEIN"/>
    <property type="match status" value="1"/>
</dbReference>
<gene>
    <name evidence="9" type="ORF">QFZ46_001587</name>
</gene>
<evidence type="ECO:0000256" key="7">
    <source>
        <dbReference type="RuleBase" id="RU365090"/>
    </source>
</evidence>
<dbReference type="CDD" id="cd00887">
    <property type="entry name" value="MoeA"/>
    <property type="match status" value="1"/>
</dbReference>
<dbReference type="SUPFAM" id="SSF63867">
    <property type="entry name" value="MoeA C-terminal domain-like"/>
    <property type="match status" value="1"/>
</dbReference>
<evidence type="ECO:0000256" key="3">
    <source>
        <dbReference type="ARBA" id="ARBA00010763"/>
    </source>
</evidence>
<evidence type="ECO:0000313" key="10">
    <source>
        <dbReference type="Proteomes" id="UP001239085"/>
    </source>
</evidence>
<keyword evidence="7" id="KW-0479">Metal-binding</keyword>
<evidence type="ECO:0000256" key="2">
    <source>
        <dbReference type="ARBA" id="ARBA00005046"/>
    </source>
</evidence>
<comment type="catalytic activity">
    <reaction evidence="6">
        <text>adenylyl-molybdopterin + molybdate = Mo-molybdopterin + AMP + H(+)</text>
        <dbReference type="Rhea" id="RHEA:35047"/>
        <dbReference type="ChEBI" id="CHEBI:15378"/>
        <dbReference type="ChEBI" id="CHEBI:36264"/>
        <dbReference type="ChEBI" id="CHEBI:62727"/>
        <dbReference type="ChEBI" id="CHEBI:71302"/>
        <dbReference type="ChEBI" id="CHEBI:456215"/>
        <dbReference type="EC" id="2.10.1.1"/>
    </reaction>
</comment>
<keyword evidence="5 7" id="KW-0501">Molybdenum cofactor biosynthesis</keyword>
<evidence type="ECO:0000313" key="9">
    <source>
        <dbReference type="EMBL" id="MDQ0643427.1"/>
    </source>
</evidence>
<comment type="function">
    <text evidence="1 7">Catalyzes the insertion of molybdate into adenylated molybdopterin with the concomitant release of AMP.</text>
</comment>
<dbReference type="GO" id="GO:0061599">
    <property type="term" value="F:molybdopterin molybdotransferase activity"/>
    <property type="evidence" value="ECO:0007669"/>
    <property type="project" value="UniProtKB-EC"/>
</dbReference>
<keyword evidence="7" id="KW-0460">Magnesium</keyword>
<evidence type="ECO:0000256" key="1">
    <source>
        <dbReference type="ARBA" id="ARBA00002901"/>
    </source>
</evidence>
<dbReference type="InterPro" id="IPR005111">
    <property type="entry name" value="MoeA_C_domain_IV"/>
</dbReference>
<evidence type="ECO:0000259" key="8">
    <source>
        <dbReference type="SMART" id="SM00852"/>
    </source>
</evidence>
<dbReference type="InterPro" id="IPR036688">
    <property type="entry name" value="MoeA_C_domain_IV_sf"/>
</dbReference>
<evidence type="ECO:0000256" key="5">
    <source>
        <dbReference type="ARBA" id="ARBA00023150"/>
    </source>
</evidence>
<dbReference type="SMART" id="SM00852">
    <property type="entry name" value="MoCF_biosynth"/>
    <property type="match status" value="1"/>
</dbReference>
<dbReference type="InterPro" id="IPR036425">
    <property type="entry name" value="MoaB/Mog-like_dom_sf"/>
</dbReference>
<comment type="caution">
    <text evidence="9">The sequence shown here is derived from an EMBL/GenBank/DDBJ whole genome shotgun (WGS) entry which is preliminary data.</text>
</comment>
<evidence type="ECO:0000256" key="6">
    <source>
        <dbReference type="ARBA" id="ARBA00047317"/>
    </source>
</evidence>
<dbReference type="RefSeq" id="WP_307360175.1">
    <property type="nucleotide sequence ID" value="NZ_JAUSXK010000001.1"/>
</dbReference>
<dbReference type="InterPro" id="IPR036135">
    <property type="entry name" value="MoeA_linker/N_sf"/>
</dbReference>
<proteinExistence type="inferred from homology"/>
<keyword evidence="7 9" id="KW-0808">Transferase</keyword>
<dbReference type="Pfam" id="PF03454">
    <property type="entry name" value="MoeA_C"/>
    <property type="match status" value="1"/>
</dbReference>
<evidence type="ECO:0000256" key="4">
    <source>
        <dbReference type="ARBA" id="ARBA00022505"/>
    </source>
</evidence>
<comment type="cofactor">
    <cofactor evidence="7">
        <name>Mg(2+)</name>
        <dbReference type="ChEBI" id="CHEBI:18420"/>
    </cofactor>
</comment>
<reference evidence="9 10" key="1">
    <citation type="submission" date="2023-07" db="EMBL/GenBank/DDBJ databases">
        <title>Comparative genomics of wheat-associated soil bacteria to identify genetic determinants of phenazine resistance.</title>
        <authorList>
            <person name="Mouncey N."/>
        </authorList>
    </citation>
    <scope>NUCLEOTIDE SEQUENCE [LARGE SCALE GENOMIC DNA]</scope>
    <source>
        <strain evidence="9 10">W2I7</strain>
    </source>
</reference>
<dbReference type="Gene3D" id="3.90.105.10">
    <property type="entry name" value="Molybdopterin biosynthesis moea protein, domain 2"/>
    <property type="match status" value="1"/>
</dbReference>
<comment type="pathway">
    <text evidence="2 7">Cofactor biosynthesis; molybdopterin biosynthesis.</text>
</comment>
<name>A0ABU0P7W1_9MICO</name>